<dbReference type="EMBL" id="PSQE01000004">
    <property type="protein sequence ID" value="RHN61111.1"/>
    <property type="molecule type" value="Genomic_DNA"/>
</dbReference>
<comment type="caution">
    <text evidence="1">The sequence shown here is derived from an EMBL/GenBank/DDBJ whole genome shotgun (WGS) entry which is preliminary data.</text>
</comment>
<reference evidence="2" key="1">
    <citation type="journal article" date="2018" name="Nat. Plants">
        <title>Whole-genome landscape of Medicago truncatula symbiotic genes.</title>
        <authorList>
            <person name="Pecrix Y."/>
            <person name="Staton S.E."/>
            <person name="Sallet E."/>
            <person name="Lelandais-Briere C."/>
            <person name="Moreau S."/>
            <person name="Carrere S."/>
            <person name="Blein T."/>
            <person name="Jardinaud M.F."/>
            <person name="Latrasse D."/>
            <person name="Zouine M."/>
            <person name="Zahm M."/>
            <person name="Kreplak J."/>
            <person name="Mayjonade B."/>
            <person name="Satge C."/>
            <person name="Perez M."/>
            <person name="Cauet S."/>
            <person name="Marande W."/>
            <person name="Chantry-Darmon C."/>
            <person name="Lopez-Roques C."/>
            <person name="Bouchez O."/>
            <person name="Berard A."/>
            <person name="Debelle F."/>
            <person name="Munos S."/>
            <person name="Bendahmane A."/>
            <person name="Berges H."/>
            <person name="Niebel A."/>
            <person name="Buitink J."/>
            <person name="Frugier F."/>
            <person name="Benhamed M."/>
            <person name="Crespi M."/>
            <person name="Gouzy J."/>
            <person name="Gamas P."/>
        </authorList>
    </citation>
    <scope>NUCLEOTIDE SEQUENCE [LARGE SCALE GENOMIC DNA]</scope>
    <source>
        <strain evidence="2">cv. Jemalong A17</strain>
    </source>
</reference>
<accession>A0A396I8P1</accession>
<evidence type="ECO:0000313" key="1">
    <source>
        <dbReference type="EMBL" id="RHN61111.1"/>
    </source>
</evidence>
<protein>
    <submittedName>
        <fullName evidence="1">Uncharacterized protein</fullName>
    </submittedName>
</protein>
<gene>
    <name evidence="1" type="ORF">MtrunA17_Chr4g0033111</name>
</gene>
<organism evidence="1 2">
    <name type="scientific">Medicago truncatula</name>
    <name type="common">Barrel medic</name>
    <name type="synonym">Medicago tribuloides</name>
    <dbReference type="NCBI Taxonomy" id="3880"/>
    <lineage>
        <taxon>Eukaryota</taxon>
        <taxon>Viridiplantae</taxon>
        <taxon>Streptophyta</taxon>
        <taxon>Embryophyta</taxon>
        <taxon>Tracheophyta</taxon>
        <taxon>Spermatophyta</taxon>
        <taxon>Magnoliopsida</taxon>
        <taxon>eudicotyledons</taxon>
        <taxon>Gunneridae</taxon>
        <taxon>Pentapetalae</taxon>
        <taxon>rosids</taxon>
        <taxon>fabids</taxon>
        <taxon>Fabales</taxon>
        <taxon>Fabaceae</taxon>
        <taxon>Papilionoideae</taxon>
        <taxon>50 kb inversion clade</taxon>
        <taxon>NPAAA clade</taxon>
        <taxon>Hologalegina</taxon>
        <taxon>IRL clade</taxon>
        <taxon>Trifolieae</taxon>
        <taxon>Medicago</taxon>
    </lineage>
</organism>
<dbReference type="AlphaFoldDB" id="A0A396I8P1"/>
<sequence>MSVVSLALLHRQSWVVLHQREVVYLHVLRRLNQSRVQERVWL</sequence>
<proteinExistence type="predicted"/>
<dbReference type="Gramene" id="rna23540">
    <property type="protein sequence ID" value="RHN61111.1"/>
    <property type="gene ID" value="gene23540"/>
</dbReference>
<name>A0A396I8P1_MEDTR</name>
<dbReference type="Proteomes" id="UP000265566">
    <property type="component" value="Chromosome 4"/>
</dbReference>
<evidence type="ECO:0000313" key="2">
    <source>
        <dbReference type="Proteomes" id="UP000265566"/>
    </source>
</evidence>